<dbReference type="HOGENOM" id="CLU_485057_0_0_1"/>
<dbReference type="Proteomes" id="UP000014760">
    <property type="component" value="Unassembled WGS sequence"/>
</dbReference>
<dbReference type="GO" id="GO:0005886">
    <property type="term" value="C:plasma membrane"/>
    <property type="evidence" value="ECO:0007669"/>
    <property type="project" value="TreeGrafter"/>
</dbReference>
<dbReference type="InterPro" id="IPR042089">
    <property type="entry name" value="Peptidase_M13_dom_2"/>
</dbReference>
<reference evidence="6" key="1">
    <citation type="submission" date="2012-12" db="EMBL/GenBank/DDBJ databases">
        <authorList>
            <person name="Hellsten U."/>
            <person name="Grimwood J."/>
            <person name="Chapman J.A."/>
            <person name="Shapiro H."/>
            <person name="Aerts A."/>
            <person name="Otillar R.P."/>
            <person name="Terry A.Y."/>
            <person name="Boore J.L."/>
            <person name="Simakov O."/>
            <person name="Marletaz F."/>
            <person name="Cho S.-J."/>
            <person name="Edsinger-Gonzales E."/>
            <person name="Havlak P."/>
            <person name="Kuo D.-H."/>
            <person name="Larsson T."/>
            <person name="Lv J."/>
            <person name="Arendt D."/>
            <person name="Savage R."/>
            <person name="Osoegawa K."/>
            <person name="de Jong P."/>
            <person name="Lindberg D.R."/>
            <person name="Seaver E.C."/>
            <person name="Weisblat D.A."/>
            <person name="Putnam N.H."/>
            <person name="Grigoriev I.V."/>
            <person name="Rokhsar D.S."/>
        </authorList>
    </citation>
    <scope>NUCLEOTIDE SEQUENCE</scope>
    <source>
        <strain evidence="6">I ESC-2004</strain>
    </source>
</reference>
<dbReference type="InterPro" id="IPR000718">
    <property type="entry name" value="Peptidase_M13"/>
</dbReference>
<gene>
    <name evidence="4" type="ORF">CAPTEDRAFT_219430</name>
</gene>
<dbReference type="SUPFAM" id="SSF55486">
    <property type="entry name" value="Metalloproteases ('zincins'), catalytic domain"/>
    <property type="match status" value="1"/>
</dbReference>
<reference evidence="5" key="3">
    <citation type="submission" date="2015-06" db="UniProtKB">
        <authorList>
            <consortium name="EnsemblMetazoa"/>
        </authorList>
    </citation>
    <scope>IDENTIFICATION</scope>
</reference>
<dbReference type="OrthoDB" id="6475849at2759"/>
<name>R7VH68_CAPTE</name>
<sequence length="562" mass="63966">MSKAPIAHTLRQMRAASESYSELSHGAQHDHHASQPGTSTRPSPRQHRRQHTSVDGPSKEAKAKEEARKNLKTASHNDIEFQALSQEDEKGGMQQAPKKPHPPVAKETEVKIVFPSMSPPSVDLTGREVIFAIAVFFFLSVSVGLVVVLVDAKIREMNQELADKAKSVADKLELARNPPREVCVSVDCLRASVHILETMNSSVAPCDNFYEHACGGWISQAKVPSHRHYTSMTKEMEAVVKSRLRSLLEQETNDTAPSAEDKARMLYRRCMDVDAVEEQGVKPFKRAVDAMGGWAITEDWNIGEKSGLWNLQSALRTLSFDYFVQPLFEIVFDVSSHAIKLSPPSFPLETEEYLSNETSPALEAYVYFMEKTARLYGADKNSTQEFISTTLQFEKDLATLVSNDNMMDSFFQGGDDDSAMSMEELRHLSPRIHWIPWMQTAFKNITKDTRVSVPNREFFANLSSLLMNTDERILNYFLMWRFFNDMAAPLMSEQFRFAKGNFDKRVKGTKRMLNRVQFCLKSSNEWLAHAVGAMYVREYFPKKHKNDNDHVVLFRSKRLQDE</sequence>
<feature type="domain" description="Peptidase M13 N-terminal" evidence="3">
    <location>
        <begin position="205"/>
        <end position="551"/>
    </location>
</feature>
<keyword evidence="2" id="KW-0472">Membrane</keyword>
<dbReference type="EMBL" id="AMQN01004510">
    <property type="status" value="NOT_ANNOTATED_CDS"/>
    <property type="molecule type" value="Genomic_DNA"/>
</dbReference>
<dbReference type="PANTHER" id="PTHR11733:SF167">
    <property type="entry name" value="FI17812P1-RELATED"/>
    <property type="match status" value="1"/>
</dbReference>
<dbReference type="GO" id="GO:0004222">
    <property type="term" value="F:metalloendopeptidase activity"/>
    <property type="evidence" value="ECO:0007669"/>
    <property type="project" value="InterPro"/>
</dbReference>
<organism evidence="4">
    <name type="scientific">Capitella teleta</name>
    <name type="common">Polychaete worm</name>
    <dbReference type="NCBI Taxonomy" id="283909"/>
    <lineage>
        <taxon>Eukaryota</taxon>
        <taxon>Metazoa</taxon>
        <taxon>Spiralia</taxon>
        <taxon>Lophotrochozoa</taxon>
        <taxon>Annelida</taxon>
        <taxon>Polychaeta</taxon>
        <taxon>Sedentaria</taxon>
        <taxon>Scolecida</taxon>
        <taxon>Capitellidae</taxon>
        <taxon>Capitella</taxon>
    </lineage>
</organism>
<feature type="region of interest" description="Disordered" evidence="1">
    <location>
        <begin position="1"/>
        <end position="79"/>
    </location>
</feature>
<dbReference type="GO" id="GO:0016485">
    <property type="term" value="P:protein processing"/>
    <property type="evidence" value="ECO:0007669"/>
    <property type="project" value="TreeGrafter"/>
</dbReference>
<dbReference type="Gene3D" id="1.10.1380.10">
    <property type="entry name" value="Neutral endopeptidase , domain2"/>
    <property type="match status" value="1"/>
</dbReference>
<keyword evidence="6" id="KW-1185">Reference proteome</keyword>
<dbReference type="PROSITE" id="PS51885">
    <property type="entry name" value="NEPRILYSIN"/>
    <property type="match status" value="1"/>
</dbReference>
<proteinExistence type="predicted"/>
<dbReference type="AlphaFoldDB" id="R7VH68"/>
<keyword evidence="2" id="KW-1133">Transmembrane helix</keyword>
<dbReference type="Pfam" id="PF05649">
    <property type="entry name" value="Peptidase_M13_N"/>
    <property type="match status" value="1"/>
</dbReference>
<dbReference type="InterPro" id="IPR008753">
    <property type="entry name" value="Peptidase_M13_N"/>
</dbReference>
<dbReference type="EMBL" id="KB293691">
    <property type="protein sequence ID" value="ELU15641.1"/>
    <property type="molecule type" value="Genomic_DNA"/>
</dbReference>
<evidence type="ECO:0000256" key="1">
    <source>
        <dbReference type="SAM" id="MobiDB-lite"/>
    </source>
</evidence>
<dbReference type="STRING" id="283909.R7VH68"/>
<evidence type="ECO:0000313" key="6">
    <source>
        <dbReference type="Proteomes" id="UP000014760"/>
    </source>
</evidence>
<dbReference type="EnsemblMetazoa" id="CapteT219430">
    <property type="protein sequence ID" value="CapteP219430"/>
    <property type="gene ID" value="CapteG219430"/>
</dbReference>
<keyword evidence="2" id="KW-0812">Transmembrane</keyword>
<evidence type="ECO:0000313" key="5">
    <source>
        <dbReference type="EnsemblMetazoa" id="CapteP219430"/>
    </source>
</evidence>
<protein>
    <recommendedName>
        <fullName evidence="3">Peptidase M13 N-terminal domain-containing protein</fullName>
    </recommendedName>
</protein>
<evidence type="ECO:0000259" key="3">
    <source>
        <dbReference type="Pfam" id="PF05649"/>
    </source>
</evidence>
<dbReference type="OMA" id="IANINWF"/>
<evidence type="ECO:0000313" key="4">
    <source>
        <dbReference type="EMBL" id="ELU15641.1"/>
    </source>
</evidence>
<evidence type="ECO:0000256" key="2">
    <source>
        <dbReference type="SAM" id="Phobius"/>
    </source>
</evidence>
<feature type="compositionally biased region" description="Basic and acidic residues" evidence="1">
    <location>
        <begin position="57"/>
        <end position="79"/>
    </location>
</feature>
<feature type="transmembrane region" description="Helical" evidence="2">
    <location>
        <begin position="129"/>
        <end position="150"/>
    </location>
</feature>
<dbReference type="PANTHER" id="PTHR11733">
    <property type="entry name" value="ZINC METALLOPROTEASE FAMILY M13 NEPRILYSIN-RELATED"/>
    <property type="match status" value="1"/>
</dbReference>
<reference evidence="4 6" key="2">
    <citation type="journal article" date="2013" name="Nature">
        <title>Insights into bilaterian evolution from three spiralian genomes.</title>
        <authorList>
            <person name="Simakov O."/>
            <person name="Marletaz F."/>
            <person name="Cho S.J."/>
            <person name="Edsinger-Gonzales E."/>
            <person name="Havlak P."/>
            <person name="Hellsten U."/>
            <person name="Kuo D.H."/>
            <person name="Larsson T."/>
            <person name="Lv J."/>
            <person name="Arendt D."/>
            <person name="Savage R."/>
            <person name="Osoegawa K."/>
            <person name="de Jong P."/>
            <person name="Grimwood J."/>
            <person name="Chapman J.A."/>
            <person name="Shapiro H."/>
            <person name="Aerts A."/>
            <person name="Otillar R.P."/>
            <person name="Terry A.Y."/>
            <person name="Boore J.L."/>
            <person name="Grigoriev I.V."/>
            <person name="Lindberg D.R."/>
            <person name="Seaver E.C."/>
            <person name="Weisblat D.A."/>
            <person name="Putnam N.H."/>
            <person name="Rokhsar D.S."/>
        </authorList>
    </citation>
    <scope>NUCLEOTIDE SEQUENCE</scope>
    <source>
        <strain evidence="4 6">I ESC-2004</strain>
    </source>
</reference>
<accession>R7VH68</accession>